<protein>
    <recommendedName>
        <fullName evidence="1">Protein kinase domain-containing protein</fullName>
    </recommendedName>
</protein>
<reference evidence="2 3" key="1">
    <citation type="submission" date="2021-06" db="EMBL/GenBank/DDBJ databases">
        <authorList>
            <person name="Palmer J.M."/>
        </authorList>
    </citation>
    <scope>NUCLEOTIDE SEQUENCE [LARGE SCALE GENOMIC DNA]</scope>
    <source>
        <strain evidence="2 3">XC_2019</strain>
        <tissue evidence="2">Muscle</tissue>
    </source>
</reference>
<proteinExistence type="predicted"/>
<name>A0ABV0RDC4_9TELE</name>
<evidence type="ECO:0000313" key="3">
    <source>
        <dbReference type="Proteomes" id="UP001434883"/>
    </source>
</evidence>
<dbReference type="InterPro" id="IPR000719">
    <property type="entry name" value="Prot_kinase_dom"/>
</dbReference>
<feature type="non-terminal residue" evidence="2">
    <location>
        <position position="292"/>
    </location>
</feature>
<evidence type="ECO:0000313" key="2">
    <source>
        <dbReference type="EMBL" id="MEQ2206147.1"/>
    </source>
</evidence>
<dbReference type="PROSITE" id="PS50011">
    <property type="entry name" value="PROTEIN_KINASE_DOM"/>
    <property type="match status" value="1"/>
</dbReference>
<feature type="domain" description="Protein kinase" evidence="1">
    <location>
        <begin position="61"/>
        <end position="292"/>
    </location>
</feature>
<dbReference type="SUPFAM" id="SSF56112">
    <property type="entry name" value="Protein kinase-like (PK-like)"/>
    <property type="match status" value="1"/>
</dbReference>
<dbReference type="PANTHER" id="PTHR11909">
    <property type="entry name" value="CASEIN KINASE-RELATED"/>
    <property type="match status" value="1"/>
</dbReference>
<dbReference type="InterPro" id="IPR050235">
    <property type="entry name" value="CK1_Ser-Thr_kinase"/>
</dbReference>
<sequence length="292" mass="32533">MSGGAEQADILSGLSLVKERWKVVSGLFSSYNRHRVCPAPSPPVPSHPPCLINNESLSSKKKICRLFTYGFYSSRFYLFSKFSCCSVGNIKIGRVTICKEDRGRRLWGDLRGPGPVDAGQCGAEGKDHVCRFVGCGRNDRFNYVVMELQGRNLADLRRSMPRGTFSISTTLRLGRQILEAIESIHSVGFLHRDIKPVRELAKCPEVPECKCRLPSKLLSECLSSSGNYLDRNKYHRNSSPHEFFILLPSHVRPLSTSVQLRHGPLSQYLSDLLHAGLWPGSSVYQLLSGGPP</sequence>
<gene>
    <name evidence="2" type="ORF">XENOCAPTIV_024251</name>
</gene>
<dbReference type="Proteomes" id="UP001434883">
    <property type="component" value="Unassembled WGS sequence"/>
</dbReference>
<evidence type="ECO:0000259" key="1">
    <source>
        <dbReference type="PROSITE" id="PS50011"/>
    </source>
</evidence>
<comment type="caution">
    <text evidence="2">The sequence shown here is derived from an EMBL/GenBank/DDBJ whole genome shotgun (WGS) entry which is preliminary data.</text>
</comment>
<dbReference type="InterPro" id="IPR011009">
    <property type="entry name" value="Kinase-like_dom_sf"/>
</dbReference>
<dbReference type="Pfam" id="PF00069">
    <property type="entry name" value="Pkinase"/>
    <property type="match status" value="1"/>
</dbReference>
<dbReference type="EMBL" id="JAHRIN010042572">
    <property type="protein sequence ID" value="MEQ2206147.1"/>
    <property type="molecule type" value="Genomic_DNA"/>
</dbReference>
<accession>A0ABV0RDC4</accession>
<organism evidence="2 3">
    <name type="scientific">Xenoophorus captivus</name>
    <dbReference type="NCBI Taxonomy" id="1517983"/>
    <lineage>
        <taxon>Eukaryota</taxon>
        <taxon>Metazoa</taxon>
        <taxon>Chordata</taxon>
        <taxon>Craniata</taxon>
        <taxon>Vertebrata</taxon>
        <taxon>Euteleostomi</taxon>
        <taxon>Actinopterygii</taxon>
        <taxon>Neopterygii</taxon>
        <taxon>Teleostei</taxon>
        <taxon>Neoteleostei</taxon>
        <taxon>Acanthomorphata</taxon>
        <taxon>Ovalentaria</taxon>
        <taxon>Atherinomorphae</taxon>
        <taxon>Cyprinodontiformes</taxon>
        <taxon>Goodeidae</taxon>
        <taxon>Xenoophorus</taxon>
    </lineage>
</organism>
<dbReference type="Gene3D" id="1.10.510.10">
    <property type="entry name" value="Transferase(Phosphotransferase) domain 1"/>
    <property type="match status" value="1"/>
</dbReference>
<keyword evidence="3" id="KW-1185">Reference proteome</keyword>